<keyword evidence="1" id="KW-0472">Membrane</keyword>
<feature type="transmembrane region" description="Helical" evidence="1">
    <location>
        <begin position="23"/>
        <end position="40"/>
    </location>
</feature>
<dbReference type="Gene3D" id="1.10.3030.10">
    <property type="entry name" value="Gametocyte protein Pfg27"/>
    <property type="match status" value="1"/>
</dbReference>
<dbReference type="OrthoDB" id="378047at2759"/>
<dbReference type="AlphaFoldDB" id="A0A0J9SSG6"/>
<organism evidence="2 3">
    <name type="scientific">Plasmodium vivax (strain Brazil I)</name>
    <dbReference type="NCBI Taxonomy" id="1033975"/>
    <lineage>
        <taxon>Eukaryota</taxon>
        <taxon>Sar</taxon>
        <taxon>Alveolata</taxon>
        <taxon>Apicomplexa</taxon>
        <taxon>Aconoidasida</taxon>
        <taxon>Haemosporida</taxon>
        <taxon>Plasmodiidae</taxon>
        <taxon>Plasmodium</taxon>
        <taxon>Plasmodium (Plasmodium)</taxon>
    </lineage>
</organism>
<evidence type="ECO:0000313" key="2">
    <source>
        <dbReference type="EMBL" id="KMZ84952.1"/>
    </source>
</evidence>
<dbReference type="InterPro" id="IPR036469">
    <property type="entry name" value="Pfg27_sf"/>
</dbReference>
<proteinExistence type="predicted"/>
<name>A0A0J9SSG6_PLAV1</name>
<keyword evidence="1" id="KW-0812">Transmembrane</keyword>
<protein>
    <submittedName>
        <fullName evidence="2">Uncharacterized protein</fullName>
    </submittedName>
</protein>
<dbReference type="EMBL" id="KQ234850">
    <property type="protein sequence ID" value="KMZ84952.1"/>
    <property type="molecule type" value="Genomic_DNA"/>
</dbReference>
<sequence>MLDTNRIIEVCYQIRSIMKIIKMYRSICILLIIYLSRMISHSPNSFDTILHISLDNRNDYMPRTNGRNLAQRSPSRQALKRAHDCSLTDDEILKLFHLIHVEAIAAGDIITAMLLRLDEETGRVDVEGLVRDKLRRRIRMEMPYFPADKVVTMQARLTELVEDIVGISPLNKDIIFHKFEAYKVELDETVDILRFVARQRTEEGIYEILNNLQFIGELLAVRLRSNDIVVNENTSASMVLRIRRRILDILEFHHDMPSQANSN</sequence>
<evidence type="ECO:0000313" key="3">
    <source>
        <dbReference type="Proteomes" id="UP000053327"/>
    </source>
</evidence>
<keyword evidence="1" id="KW-1133">Transmembrane helix</keyword>
<evidence type="ECO:0000256" key="1">
    <source>
        <dbReference type="SAM" id="Phobius"/>
    </source>
</evidence>
<dbReference type="Proteomes" id="UP000053327">
    <property type="component" value="Unassembled WGS sequence"/>
</dbReference>
<reference evidence="2 3" key="1">
    <citation type="submission" date="2011-08" db="EMBL/GenBank/DDBJ databases">
        <title>The Genome Sequence of Plasmodium vivax Brazil I.</title>
        <authorList>
            <consortium name="The Broad Institute Genome Sequencing Platform"/>
            <consortium name="The Broad Institute Genome Sequencing Center for Infectious Disease"/>
            <person name="Neafsey D."/>
            <person name="Carlton J."/>
            <person name="Barnwell J."/>
            <person name="Collins W."/>
            <person name="Escalante A."/>
            <person name="Mullikin J."/>
            <person name="Saul A."/>
            <person name="Guigo R."/>
            <person name="Camara F."/>
            <person name="Young S.K."/>
            <person name="Zeng Q."/>
            <person name="Gargeya S."/>
            <person name="Fitzgerald M."/>
            <person name="Haas B."/>
            <person name="Abouelleil A."/>
            <person name="Alvarado L."/>
            <person name="Arachchi H.M."/>
            <person name="Berlin A."/>
            <person name="Brown A."/>
            <person name="Chapman S.B."/>
            <person name="Chen Z."/>
            <person name="Dunbar C."/>
            <person name="Freedman E."/>
            <person name="Gearin G."/>
            <person name="Gellesch M."/>
            <person name="Goldberg J."/>
            <person name="Griggs A."/>
            <person name="Gujja S."/>
            <person name="Heiman D."/>
            <person name="Howarth C."/>
            <person name="Larson L."/>
            <person name="Lui A."/>
            <person name="MacDonald P.J.P."/>
            <person name="Montmayeur A."/>
            <person name="Murphy C."/>
            <person name="Neiman D."/>
            <person name="Pearson M."/>
            <person name="Priest M."/>
            <person name="Roberts A."/>
            <person name="Saif S."/>
            <person name="Shea T."/>
            <person name="Shenoy N."/>
            <person name="Sisk P."/>
            <person name="Stolte C."/>
            <person name="Sykes S."/>
            <person name="Wortman J."/>
            <person name="Nusbaum C."/>
            <person name="Birren B."/>
        </authorList>
    </citation>
    <scope>NUCLEOTIDE SEQUENCE [LARGE SCALE GENOMIC DNA]</scope>
    <source>
        <strain evidence="2 3">Brazil I</strain>
    </source>
</reference>
<gene>
    <name evidence="2" type="ORF">PVBG_05879</name>
</gene>
<accession>A0A0J9SSG6</accession>